<dbReference type="PANTHER" id="PTHR43433">
    <property type="entry name" value="HYDROLASE, ALPHA/BETA FOLD FAMILY PROTEIN"/>
    <property type="match status" value="1"/>
</dbReference>
<dbReference type="EMBL" id="FODY01000005">
    <property type="protein sequence ID" value="SEO78668.1"/>
    <property type="molecule type" value="Genomic_DNA"/>
</dbReference>
<dbReference type="InterPro" id="IPR050471">
    <property type="entry name" value="AB_hydrolase"/>
</dbReference>
<evidence type="ECO:0000313" key="2">
    <source>
        <dbReference type="EMBL" id="SEO78668.1"/>
    </source>
</evidence>
<dbReference type="STRING" id="112903.SAMN04490178_10586"/>
<reference evidence="2 3" key="1">
    <citation type="submission" date="2016-10" db="EMBL/GenBank/DDBJ databases">
        <authorList>
            <person name="de Groot N.N."/>
        </authorList>
    </citation>
    <scope>NUCLEOTIDE SEQUENCE [LARGE SCALE GENOMIC DNA]</scope>
    <source>
        <strain evidence="2 3">DSM 13305</strain>
    </source>
</reference>
<dbReference type="Gene3D" id="3.40.50.1820">
    <property type="entry name" value="alpha/beta hydrolase"/>
    <property type="match status" value="1"/>
</dbReference>
<gene>
    <name evidence="2" type="ORF">SAMN04490178_10586</name>
</gene>
<name>A0A1H8SK59_9FIRM</name>
<dbReference type="GO" id="GO:0006508">
    <property type="term" value="P:proteolysis"/>
    <property type="evidence" value="ECO:0007669"/>
    <property type="project" value="InterPro"/>
</dbReference>
<accession>A0A1H8SK59</accession>
<keyword evidence="3" id="KW-1185">Reference proteome</keyword>
<dbReference type="Pfam" id="PF00326">
    <property type="entry name" value="Peptidase_S9"/>
    <property type="match status" value="1"/>
</dbReference>
<dbReference type="GO" id="GO:0008236">
    <property type="term" value="F:serine-type peptidase activity"/>
    <property type="evidence" value="ECO:0007669"/>
    <property type="project" value="InterPro"/>
</dbReference>
<dbReference type="Proteomes" id="UP000198847">
    <property type="component" value="Unassembled WGS sequence"/>
</dbReference>
<proteinExistence type="predicted"/>
<dbReference type="InterPro" id="IPR029058">
    <property type="entry name" value="AB_hydrolase_fold"/>
</dbReference>
<evidence type="ECO:0000259" key="1">
    <source>
        <dbReference type="Pfam" id="PF00326"/>
    </source>
</evidence>
<sequence>MKSIMLIHANAQLPVVIHEGTSNQVLIICHGFRGSKEGGGRAVALAEEVVKLGLSVVRFDFTPLGPLTQQIDELAAVAAFARREIASRLVLLGRSMGGSAALTYAAAQPEGISGLCLWAAPSNLEETFRLALQENYQRLLAGKTVHVTDSYGRSSLTPAFIQDFADYDLLQAARSLKGIPVLVLHGTQDETVPFAQAETLYQQLVGRKELVAVPGGDHQLHAFYRETTAAILKWIKSLQSSILEKRPKR</sequence>
<dbReference type="PANTHER" id="PTHR43433:SF5">
    <property type="entry name" value="AB HYDROLASE-1 DOMAIN-CONTAINING PROTEIN"/>
    <property type="match status" value="1"/>
</dbReference>
<dbReference type="RefSeq" id="WP_091744789.1">
    <property type="nucleotide sequence ID" value="NZ_FODY01000005.1"/>
</dbReference>
<dbReference type="InterPro" id="IPR001375">
    <property type="entry name" value="Peptidase_S9_cat"/>
</dbReference>
<dbReference type="OrthoDB" id="9780269at2"/>
<evidence type="ECO:0000313" key="3">
    <source>
        <dbReference type="Proteomes" id="UP000198847"/>
    </source>
</evidence>
<dbReference type="AlphaFoldDB" id="A0A1H8SK59"/>
<dbReference type="SUPFAM" id="SSF53474">
    <property type="entry name" value="alpha/beta-Hydrolases"/>
    <property type="match status" value="1"/>
</dbReference>
<organism evidence="2 3">
    <name type="scientific">Propionispora vibrioides</name>
    <dbReference type="NCBI Taxonomy" id="112903"/>
    <lineage>
        <taxon>Bacteria</taxon>
        <taxon>Bacillati</taxon>
        <taxon>Bacillota</taxon>
        <taxon>Negativicutes</taxon>
        <taxon>Selenomonadales</taxon>
        <taxon>Sporomusaceae</taxon>
        <taxon>Propionispora</taxon>
    </lineage>
</organism>
<feature type="domain" description="Peptidase S9 prolyl oligopeptidase catalytic" evidence="1">
    <location>
        <begin position="72"/>
        <end position="237"/>
    </location>
</feature>
<protein>
    <submittedName>
        <fullName evidence="2">Putative redox protein</fullName>
    </submittedName>
</protein>